<name>A0A1F7X5W0_9BACT</name>
<feature type="transmembrane region" description="Helical" evidence="2">
    <location>
        <begin position="99"/>
        <end position="121"/>
    </location>
</feature>
<sequence>MADKKLNIIEGGKKWFRSLVGKTTFEDINILPEADTSQELQEQQEDSVANDIRMFKDFAKRNIEKTKTILTPFAKKGASSATDVTKVVSSSVDNKFIKALVRSFLIIFFVIVLIFIATYLFKTLKKENGIVHNNGVSVTPVPFEPYKPSIYAQDAEVLKLEEDVNILERELAEVKIKEDGINPPKLDYDISF</sequence>
<keyword evidence="2" id="KW-0472">Membrane</keyword>
<gene>
    <name evidence="3" type="ORF">A2Z67_02900</name>
</gene>
<keyword evidence="1" id="KW-0175">Coiled coil</keyword>
<evidence type="ECO:0000256" key="1">
    <source>
        <dbReference type="SAM" id="Coils"/>
    </source>
</evidence>
<reference evidence="3 4" key="1">
    <citation type="journal article" date="2016" name="Nat. Commun.">
        <title>Thousands of microbial genomes shed light on interconnected biogeochemical processes in an aquifer system.</title>
        <authorList>
            <person name="Anantharaman K."/>
            <person name="Brown C.T."/>
            <person name="Hug L.A."/>
            <person name="Sharon I."/>
            <person name="Castelle C.J."/>
            <person name="Probst A.J."/>
            <person name="Thomas B.C."/>
            <person name="Singh A."/>
            <person name="Wilkins M.J."/>
            <person name="Karaoz U."/>
            <person name="Brodie E.L."/>
            <person name="Williams K.H."/>
            <person name="Hubbard S.S."/>
            <person name="Banfield J.F."/>
        </authorList>
    </citation>
    <scope>NUCLEOTIDE SEQUENCE [LARGE SCALE GENOMIC DNA]</scope>
</reference>
<accession>A0A1F7X5W0</accession>
<keyword evidence="2" id="KW-0812">Transmembrane</keyword>
<organism evidence="3 4">
    <name type="scientific">Candidatus Woesebacteria bacterium RBG_13_36_22</name>
    <dbReference type="NCBI Taxonomy" id="1802478"/>
    <lineage>
        <taxon>Bacteria</taxon>
        <taxon>Candidatus Woeseibacteriota</taxon>
    </lineage>
</organism>
<evidence type="ECO:0000256" key="2">
    <source>
        <dbReference type="SAM" id="Phobius"/>
    </source>
</evidence>
<proteinExistence type="predicted"/>
<protein>
    <submittedName>
        <fullName evidence="3">Uncharacterized protein</fullName>
    </submittedName>
</protein>
<dbReference type="Proteomes" id="UP000176939">
    <property type="component" value="Unassembled WGS sequence"/>
</dbReference>
<evidence type="ECO:0000313" key="3">
    <source>
        <dbReference type="EMBL" id="OGM10407.1"/>
    </source>
</evidence>
<keyword evidence="2" id="KW-1133">Transmembrane helix</keyword>
<dbReference type="AlphaFoldDB" id="A0A1F7X5W0"/>
<comment type="caution">
    <text evidence="3">The sequence shown here is derived from an EMBL/GenBank/DDBJ whole genome shotgun (WGS) entry which is preliminary data.</text>
</comment>
<dbReference type="EMBL" id="MGFQ01000013">
    <property type="protein sequence ID" value="OGM10407.1"/>
    <property type="molecule type" value="Genomic_DNA"/>
</dbReference>
<feature type="coiled-coil region" evidence="1">
    <location>
        <begin position="150"/>
        <end position="177"/>
    </location>
</feature>
<evidence type="ECO:0000313" key="4">
    <source>
        <dbReference type="Proteomes" id="UP000176939"/>
    </source>
</evidence>